<proteinExistence type="predicted"/>
<dbReference type="Proteomes" id="UP001432251">
    <property type="component" value="Chromosome"/>
</dbReference>
<reference evidence="1" key="1">
    <citation type="journal article" date="2025" name="Int. J. Syst. Evol. Microbiol.">
        <title>Streptomyces citrinus sp. nov., with yellow diffusible pigment.</title>
        <authorList>
            <person name="He Y."/>
            <person name="Yang E."/>
            <person name="Xu J."/>
            <person name="Sun Y."/>
            <person name="Sun L."/>
        </authorList>
    </citation>
    <scope>NUCLEOTIDE SEQUENCE</scope>
    <source>
        <strain evidence="1">Q6</strain>
    </source>
</reference>
<sequence>MGHPAAVQSAIRKSVVGFLAALSVLFVRGGGRNDTVRTARRPAPRRRPGTAPGTAARIGPATS</sequence>
<keyword evidence="2" id="KW-1185">Reference proteome</keyword>
<evidence type="ECO:0000313" key="2">
    <source>
        <dbReference type="Proteomes" id="UP001432251"/>
    </source>
</evidence>
<name>A0ACD5AAG9_9ACTN</name>
<dbReference type="EMBL" id="CP146022">
    <property type="protein sequence ID" value="WWQ64206.1"/>
    <property type="molecule type" value="Genomic_DNA"/>
</dbReference>
<evidence type="ECO:0000313" key="1">
    <source>
        <dbReference type="EMBL" id="WWQ64206.1"/>
    </source>
</evidence>
<accession>A0ACD5AAG9</accession>
<protein>
    <submittedName>
        <fullName evidence="1">Uncharacterized protein</fullName>
    </submittedName>
</protein>
<gene>
    <name evidence="1" type="ORF">V2W30_13225</name>
</gene>
<organism evidence="1 2">
    <name type="scientific">Streptomyces citrinus</name>
    <dbReference type="NCBI Taxonomy" id="3118173"/>
    <lineage>
        <taxon>Bacteria</taxon>
        <taxon>Bacillati</taxon>
        <taxon>Actinomycetota</taxon>
        <taxon>Actinomycetes</taxon>
        <taxon>Kitasatosporales</taxon>
        <taxon>Streptomycetaceae</taxon>
        <taxon>Streptomyces</taxon>
    </lineage>
</organism>